<dbReference type="HOGENOM" id="CLU_000604_36_0_7"/>
<dbReference type="PROSITE" id="PS00211">
    <property type="entry name" value="ABC_TRANSPORTER_1"/>
    <property type="match status" value="2"/>
</dbReference>
<name>M1P5T1_DESSD</name>
<dbReference type="SMART" id="SM00382">
    <property type="entry name" value="AAA"/>
    <property type="match status" value="2"/>
</dbReference>
<dbReference type="eggNOG" id="COG0488">
    <property type="taxonomic scope" value="Bacteria"/>
</dbReference>
<organism evidence="6 7">
    <name type="scientific">Desulfocapsa sulfexigens (strain DSM 10523 / SB164P1)</name>
    <dbReference type="NCBI Taxonomy" id="1167006"/>
    <lineage>
        <taxon>Bacteria</taxon>
        <taxon>Pseudomonadati</taxon>
        <taxon>Thermodesulfobacteriota</taxon>
        <taxon>Desulfobulbia</taxon>
        <taxon>Desulfobulbales</taxon>
        <taxon>Desulfocapsaceae</taxon>
        <taxon>Desulfocapsa</taxon>
    </lineage>
</organism>
<dbReference type="STRING" id="1167006.UWK_00443"/>
<feature type="domain" description="ABC transporter" evidence="5">
    <location>
        <begin position="5"/>
        <end position="229"/>
    </location>
</feature>
<reference evidence="7" key="1">
    <citation type="journal article" date="2013" name="Stand. Genomic Sci.">
        <title>Complete genome sequence of Desulfocapsa sulfexigens, a marine deltaproteobacterium specialized in disproportionating inorganic sulfur compounds.</title>
        <authorList>
            <person name="Finster K.W."/>
            <person name="Kjeldsen K.U."/>
            <person name="Kube M."/>
            <person name="Reinhardt R."/>
            <person name="Mussmann M."/>
            <person name="Amann R."/>
            <person name="Schreiber L."/>
        </authorList>
    </citation>
    <scope>NUCLEOTIDE SEQUENCE [LARGE SCALE GENOMIC DNA]</scope>
    <source>
        <strain evidence="7">DSM 10523 / SB164P1</strain>
    </source>
</reference>
<evidence type="ECO:0000256" key="3">
    <source>
        <dbReference type="SAM" id="Coils"/>
    </source>
</evidence>
<feature type="region of interest" description="Disordered" evidence="4">
    <location>
        <begin position="516"/>
        <end position="546"/>
    </location>
</feature>
<dbReference type="RefSeq" id="WP_015402725.1">
    <property type="nucleotide sequence ID" value="NC_020304.1"/>
</dbReference>
<dbReference type="CDD" id="cd03221">
    <property type="entry name" value="ABCF_EF-3"/>
    <property type="match status" value="2"/>
</dbReference>
<dbReference type="GO" id="GO:0005524">
    <property type="term" value="F:ATP binding"/>
    <property type="evidence" value="ECO:0007669"/>
    <property type="project" value="UniProtKB-KW"/>
</dbReference>
<dbReference type="Proteomes" id="UP000011721">
    <property type="component" value="Chromosome"/>
</dbReference>
<dbReference type="OrthoDB" id="9808609at2"/>
<evidence type="ECO:0000256" key="4">
    <source>
        <dbReference type="SAM" id="MobiDB-lite"/>
    </source>
</evidence>
<dbReference type="Pfam" id="PF00005">
    <property type="entry name" value="ABC_tran"/>
    <property type="match status" value="2"/>
</dbReference>
<evidence type="ECO:0000256" key="1">
    <source>
        <dbReference type="ARBA" id="ARBA00022741"/>
    </source>
</evidence>
<keyword evidence="2" id="KW-0067">ATP-binding</keyword>
<feature type="coiled-coil region" evidence="3">
    <location>
        <begin position="220"/>
        <end position="283"/>
    </location>
</feature>
<dbReference type="InterPro" id="IPR027417">
    <property type="entry name" value="P-loop_NTPase"/>
</dbReference>
<accession>M1P5T1</accession>
<dbReference type="PANTHER" id="PTHR42855:SF1">
    <property type="entry name" value="ABC TRANSPORTER DOMAIN-CONTAINING PROTEIN"/>
    <property type="match status" value="1"/>
</dbReference>
<dbReference type="InterPro" id="IPR003439">
    <property type="entry name" value="ABC_transporter-like_ATP-bd"/>
</dbReference>
<dbReference type="PROSITE" id="PS50893">
    <property type="entry name" value="ABC_TRANSPORTER_2"/>
    <property type="match status" value="2"/>
</dbReference>
<dbReference type="InterPro" id="IPR003593">
    <property type="entry name" value="AAA+_ATPase"/>
</dbReference>
<evidence type="ECO:0000259" key="5">
    <source>
        <dbReference type="PROSITE" id="PS50893"/>
    </source>
</evidence>
<dbReference type="KEGG" id="dsf:UWK_00443"/>
<dbReference type="GO" id="GO:0003677">
    <property type="term" value="F:DNA binding"/>
    <property type="evidence" value="ECO:0007669"/>
    <property type="project" value="InterPro"/>
</dbReference>
<dbReference type="PANTHER" id="PTHR42855">
    <property type="entry name" value="ABC TRANSPORTER ATP-BINDING SUBUNIT"/>
    <property type="match status" value="1"/>
</dbReference>
<evidence type="ECO:0000313" key="7">
    <source>
        <dbReference type="Proteomes" id="UP000011721"/>
    </source>
</evidence>
<gene>
    <name evidence="6" type="ordered locus">UWK_00443</name>
</gene>
<evidence type="ECO:0000256" key="2">
    <source>
        <dbReference type="ARBA" id="ARBA00022840"/>
    </source>
</evidence>
<dbReference type="Gene3D" id="1.10.287.380">
    <property type="entry name" value="Valyl-tRNA synthetase, C-terminal domain"/>
    <property type="match status" value="1"/>
</dbReference>
<dbReference type="EMBL" id="CP003985">
    <property type="protein sequence ID" value="AGF77027.1"/>
    <property type="molecule type" value="Genomic_DNA"/>
</dbReference>
<dbReference type="GO" id="GO:0016887">
    <property type="term" value="F:ATP hydrolysis activity"/>
    <property type="evidence" value="ECO:0007669"/>
    <property type="project" value="InterPro"/>
</dbReference>
<dbReference type="SUPFAM" id="SSF52540">
    <property type="entry name" value="P-loop containing nucleoside triphosphate hydrolases"/>
    <property type="match status" value="2"/>
</dbReference>
<sequence length="616" mass="69089">MSHLLACQDLGKSFGSQRLFEHIDFVIHKGDRVGLIGPNGSGKSTLLKILCGRLDPDEGKVVVRKNIRTAYLAQADVFMEHASIEENLEAALDSLDLDEIERYNRVQALLSRAEFPDSSVAVELLSGGWRKRLAICRSFVVQPDILVMDEPTNHLDIEGVIWLERMLSGALPKSPDAFILVSHDRRFLQNVAHRVVELSAVYPQGALAVDGGYSDFVRARVQFLEQQQQLEDRLANKMRREAEWLSRGPKARATKARYRIDEAHKLQAQLTEVKNRNRSIKQVRIDFDATGRKTKKLFEAEGIAKSYDGRTLFSNLDMVLSPGSRLGLLGRNGCGKSTLMKIIAASTEDDGLKADSGTVSTAPGIRIVSFDQKRETIDPAITLRQALAPDGDSIMFRESSYHVVSWAQRFLFRADQLETPVGQLSGGEQARILIAELMRQPADILLLDEPTNDLDIPSLDILEESLLDFPGALVLVSHDRFLLDSVCDQVLGFDGSGAVAFYADYEQWLADLKRNEKSGSSSPAHQVPGDVPKKEKQKKPGKLSYMDQREYDRIEEKIMEGEEEQERLQRIMDSPETVADPQLLESVWADLEQAKMDVEALYERWDELEAQKGNVK</sequence>
<keyword evidence="1" id="KW-0547">Nucleotide-binding</keyword>
<dbReference type="Pfam" id="PF16326">
    <property type="entry name" value="ABC_tran_CTD"/>
    <property type="match status" value="1"/>
</dbReference>
<dbReference type="PATRIC" id="fig|1167006.5.peg.508"/>
<proteinExistence type="predicted"/>
<evidence type="ECO:0000313" key="6">
    <source>
        <dbReference type="EMBL" id="AGF77027.1"/>
    </source>
</evidence>
<dbReference type="InterPro" id="IPR037118">
    <property type="entry name" value="Val-tRNA_synth_C_sf"/>
</dbReference>
<keyword evidence="3" id="KW-0175">Coiled coil</keyword>
<dbReference type="Gene3D" id="3.40.50.300">
    <property type="entry name" value="P-loop containing nucleotide triphosphate hydrolases"/>
    <property type="match status" value="2"/>
</dbReference>
<keyword evidence="7" id="KW-1185">Reference proteome</keyword>
<protein>
    <submittedName>
        <fullName evidence="6">ATPase component of ABC transporter</fullName>
    </submittedName>
</protein>
<dbReference type="InterPro" id="IPR051309">
    <property type="entry name" value="ABCF_ATPase"/>
</dbReference>
<dbReference type="InterPro" id="IPR017871">
    <property type="entry name" value="ABC_transporter-like_CS"/>
</dbReference>
<feature type="coiled-coil region" evidence="3">
    <location>
        <begin position="551"/>
        <end position="611"/>
    </location>
</feature>
<dbReference type="AlphaFoldDB" id="M1P5T1"/>
<feature type="domain" description="ABC transporter" evidence="5">
    <location>
        <begin position="298"/>
        <end position="521"/>
    </location>
</feature>
<dbReference type="InterPro" id="IPR032524">
    <property type="entry name" value="ABC_tran_C"/>
</dbReference>